<dbReference type="PANTHER" id="PTHR47515">
    <property type="entry name" value="LOW CALCIUM RESPONSE LOCUS PROTEIN T"/>
    <property type="match status" value="1"/>
</dbReference>
<dbReference type="GO" id="GO:0003676">
    <property type="term" value="F:nucleic acid binding"/>
    <property type="evidence" value="ECO:0007669"/>
    <property type="project" value="InterPro"/>
</dbReference>
<comment type="caution">
    <text evidence="2">The sequence shown here is derived from an EMBL/GenBank/DDBJ whole genome shotgun (WGS) entry which is preliminary data.</text>
</comment>
<sequence>MALRLLYLIFLQLSGWLMLLVRSDASKDVEILVLRHQLVVLRRQVARPRPSWADRAVISALARLLPAADRLKVFVTPSTLLRWHADLVRQRWTFKRRRQGRPATRSSVRSLVLRMARENPLWGYRRIAGELSGLGYRVGASTVWLILRKAGLDPAPRRTGPTWSEFLCAQASGILACDFFHCDTVLLKRLYGMVVMEVATRRVHLLGVTDHPTGHWVAQQARNLMIELGDRAKGFRFLIRDRDTKFTTAFDEVFTSMGIRILKTPPRAPRANAYIERWIGGLRREVLDRMLIVNARHLRRVLTEYETHFNEHRPHRSLGQAAPLRALPDPVEADIEVIRRDRLGGLIHEYAQVA</sequence>
<dbReference type="SUPFAM" id="SSF53098">
    <property type="entry name" value="Ribonuclease H-like"/>
    <property type="match status" value="1"/>
</dbReference>
<organism evidence="2 3">
    <name type="scientific">Planobispora longispora</name>
    <dbReference type="NCBI Taxonomy" id="28887"/>
    <lineage>
        <taxon>Bacteria</taxon>
        <taxon>Bacillati</taxon>
        <taxon>Actinomycetota</taxon>
        <taxon>Actinomycetes</taxon>
        <taxon>Streptosporangiales</taxon>
        <taxon>Streptosporangiaceae</taxon>
        <taxon>Planobispora</taxon>
    </lineage>
</organism>
<protein>
    <recommendedName>
        <fullName evidence="1">Integrase catalytic domain-containing protein</fullName>
    </recommendedName>
</protein>
<accession>A0A8J3RPV6</accession>
<name>A0A8J3RPV6_9ACTN</name>
<gene>
    <name evidence="2" type="ORF">Plo01_54490</name>
</gene>
<feature type="domain" description="Integrase catalytic" evidence="1">
    <location>
        <begin position="157"/>
        <end position="331"/>
    </location>
</feature>
<dbReference type="Pfam" id="PF13683">
    <property type="entry name" value="rve_3"/>
    <property type="match status" value="1"/>
</dbReference>
<keyword evidence="3" id="KW-1185">Reference proteome</keyword>
<dbReference type="EMBL" id="BOOH01000045">
    <property type="protein sequence ID" value="GIH79020.1"/>
    <property type="molecule type" value="Genomic_DNA"/>
</dbReference>
<dbReference type="InterPro" id="IPR001584">
    <property type="entry name" value="Integrase_cat-core"/>
</dbReference>
<dbReference type="Gene3D" id="3.30.420.10">
    <property type="entry name" value="Ribonuclease H-like superfamily/Ribonuclease H"/>
    <property type="match status" value="1"/>
</dbReference>
<dbReference type="GO" id="GO:0015074">
    <property type="term" value="P:DNA integration"/>
    <property type="evidence" value="ECO:0007669"/>
    <property type="project" value="InterPro"/>
</dbReference>
<evidence type="ECO:0000259" key="1">
    <source>
        <dbReference type="PROSITE" id="PS50994"/>
    </source>
</evidence>
<dbReference type="Proteomes" id="UP000616724">
    <property type="component" value="Unassembled WGS sequence"/>
</dbReference>
<reference evidence="2 3" key="1">
    <citation type="submission" date="2021-01" db="EMBL/GenBank/DDBJ databases">
        <title>Whole genome shotgun sequence of Planobispora longispora NBRC 13918.</title>
        <authorList>
            <person name="Komaki H."/>
            <person name="Tamura T."/>
        </authorList>
    </citation>
    <scope>NUCLEOTIDE SEQUENCE [LARGE SCALE GENOMIC DNA]</scope>
    <source>
        <strain evidence="2 3">NBRC 13918</strain>
    </source>
</reference>
<proteinExistence type="predicted"/>
<dbReference type="InterPro" id="IPR012337">
    <property type="entry name" value="RNaseH-like_sf"/>
</dbReference>
<dbReference type="AlphaFoldDB" id="A0A8J3RPV6"/>
<evidence type="ECO:0000313" key="3">
    <source>
        <dbReference type="Proteomes" id="UP000616724"/>
    </source>
</evidence>
<dbReference type="InterPro" id="IPR036397">
    <property type="entry name" value="RNaseH_sf"/>
</dbReference>
<dbReference type="PANTHER" id="PTHR47515:SF2">
    <property type="entry name" value="INTEGRASE CORE DOMAIN PROTEIN"/>
    <property type="match status" value="1"/>
</dbReference>
<evidence type="ECO:0000313" key="2">
    <source>
        <dbReference type="EMBL" id="GIH79020.1"/>
    </source>
</evidence>
<dbReference type="RefSeq" id="WP_203893497.1">
    <property type="nucleotide sequence ID" value="NZ_BOOH01000045.1"/>
</dbReference>
<dbReference type="PROSITE" id="PS50994">
    <property type="entry name" value="INTEGRASE"/>
    <property type="match status" value="1"/>
</dbReference>